<proteinExistence type="predicted"/>
<sequence length="73" mass="8478">MLAMKKLRALPDLSKLSHDEKDRLILKLYARAREELTKLDNLDFERSVERVERPFVAGEANRTPSLKRAPDSK</sequence>
<gene>
    <name evidence="1" type="ORF">C7C56_010585</name>
</gene>
<organism evidence="1 2">
    <name type="scientific">Massilia glaciei</name>
    <dbReference type="NCBI Taxonomy" id="1524097"/>
    <lineage>
        <taxon>Bacteria</taxon>
        <taxon>Pseudomonadati</taxon>
        <taxon>Pseudomonadota</taxon>
        <taxon>Betaproteobacteria</taxon>
        <taxon>Burkholderiales</taxon>
        <taxon>Oxalobacteraceae</taxon>
        <taxon>Telluria group</taxon>
        <taxon>Massilia</taxon>
    </lineage>
</organism>
<keyword evidence="2" id="KW-1185">Reference proteome</keyword>
<protein>
    <submittedName>
        <fullName evidence="1">Uncharacterized protein</fullName>
    </submittedName>
</protein>
<dbReference type="EMBL" id="PXWF02000160">
    <property type="protein sequence ID" value="PWF48677.1"/>
    <property type="molecule type" value="Genomic_DNA"/>
</dbReference>
<comment type="caution">
    <text evidence="1">The sequence shown here is derived from an EMBL/GenBank/DDBJ whole genome shotgun (WGS) entry which is preliminary data.</text>
</comment>
<dbReference type="AlphaFoldDB" id="A0A2U2HME9"/>
<reference evidence="1 2" key="1">
    <citation type="submission" date="2018-04" db="EMBL/GenBank/DDBJ databases">
        <title>Massilia violaceinigra sp. nov., a novel purple-pigmented bacterium isolated from Tianshan glacier, Xinjiang, China.</title>
        <authorList>
            <person name="Wang H."/>
        </authorList>
    </citation>
    <scope>NUCLEOTIDE SEQUENCE [LARGE SCALE GENOMIC DNA]</scope>
    <source>
        <strain evidence="1 2">B448-2</strain>
    </source>
</reference>
<evidence type="ECO:0000313" key="2">
    <source>
        <dbReference type="Proteomes" id="UP000241421"/>
    </source>
</evidence>
<dbReference type="RefSeq" id="WP_106757388.1">
    <property type="nucleotide sequence ID" value="NZ_PXWF02000160.1"/>
</dbReference>
<evidence type="ECO:0000313" key="1">
    <source>
        <dbReference type="EMBL" id="PWF48677.1"/>
    </source>
</evidence>
<dbReference type="Proteomes" id="UP000241421">
    <property type="component" value="Unassembled WGS sequence"/>
</dbReference>
<name>A0A2U2HME9_9BURK</name>
<accession>A0A2U2HME9</accession>